<organism evidence="1 2">
    <name type="scientific">Pedobacter terrae</name>
    <dbReference type="NCBI Taxonomy" id="405671"/>
    <lineage>
        <taxon>Bacteria</taxon>
        <taxon>Pseudomonadati</taxon>
        <taxon>Bacteroidota</taxon>
        <taxon>Sphingobacteriia</taxon>
        <taxon>Sphingobacteriales</taxon>
        <taxon>Sphingobacteriaceae</taxon>
        <taxon>Pedobacter</taxon>
    </lineage>
</organism>
<evidence type="ECO:0000313" key="1">
    <source>
        <dbReference type="EMBL" id="SDH17750.1"/>
    </source>
</evidence>
<dbReference type="AlphaFoldDB" id="A0A1G8ABM8"/>
<proteinExistence type="predicted"/>
<keyword evidence="2" id="KW-1185">Reference proteome</keyword>
<name>A0A1G8ABM8_9SPHI</name>
<evidence type="ECO:0000313" key="2">
    <source>
        <dbReference type="Proteomes" id="UP000199643"/>
    </source>
</evidence>
<protein>
    <submittedName>
        <fullName evidence="1">Uncharacterized protein</fullName>
    </submittedName>
</protein>
<sequence>MREHRICIRSIFITQTEAEGNTLSKTQKTLDLLLEIPIKISVFRQC</sequence>
<dbReference type="Proteomes" id="UP000199643">
    <property type="component" value="Unassembled WGS sequence"/>
</dbReference>
<accession>A0A1G8ABM8</accession>
<dbReference type="EMBL" id="FNCH01000018">
    <property type="protein sequence ID" value="SDH17750.1"/>
    <property type="molecule type" value="Genomic_DNA"/>
</dbReference>
<reference evidence="2" key="1">
    <citation type="submission" date="2016-10" db="EMBL/GenBank/DDBJ databases">
        <authorList>
            <person name="Varghese N."/>
            <person name="Submissions S."/>
        </authorList>
    </citation>
    <scope>NUCLEOTIDE SEQUENCE [LARGE SCALE GENOMIC DNA]</scope>
    <source>
        <strain evidence="2">DSM 17933</strain>
    </source>
</reference>
<gene>
    <name evidence="1" type="ORF">SAMN05421827_11857</name>
</gene>